<protein>
    <submittedName>
        <fullName evidence="2">Uncharacterized protein</fullName>
    </submittedName>
</protein>
<dbReference type="EMBL" id="KV460207">
    <property type="protein sequence ID" value="OBU00906.1"/>
    <property type="molecule type" value="Genomic_DNA"/>
</dbReference>
<name>A0A2P2SVP9_9PEZI</name>
<proteinExistence type="predicted"/>
<sequence length="347" mass="36943">MVNPPLSGTGGIYLGNQILSPFDQPGPVTRSRSRSRNETLLTGTDDKTPHRLPFSSIDSNSCASSSSTTSSARSDTSGYNQGREGTPITPPSDYGEDVKGLEAPSYAADSRGVPTFLLPRRGLIWDSSGDSNRSREVPRPSTPQSTEEDEDPWYIGSTSAVTQGLGFVEKHDESPTVRRVRTFNLKKLADAAKAAKSAEAAEAAEEAGEIDEDERIAGISEALGALCLDSENNNTESTEEPEGIDEAVQEPKETEEAVVSGASHGPQPEQQQQTSFVAVDSSSSSGEDRVSSFPNSETAVLPREVDEQLDIAITLTTRSLMPTLIPNNTIELALDDGLDAIASLDVN</sequence>
<feature type="compositionally biased region" description="Low complexity" evidence="1">
    <location>
        <begin position="275"/>
        <end position="285"/>
    </location>
</feature>
<organism evidence="2 3">
    <name type="scientific">Pseudogymnoascus verrucosus</name>
    <dbReference type="NCBI Taxonomy" id="342668"/>
    <lineage>
        <taxon>Eukaryota</taxon>
        <taxon>Fungi</taxon>
        <taxon>Dikarya</taxon>
        <taxon>Ascomycota</taxon>
        <taxon>Pezizomycotina</taxon>
        <taxon>Leotiomycetes</taxon>
        <taxon>Thelebolales</taxon>
        <taxon>Thelebolaceae</taxon>
        <taxon>Pseudogymnoascus</taxon>
    </lineage>
</organism>
<reference evidence="3" key="2">
    <citation type="journal article" date="2018" name="Nat. Commun.">
        <title>Extreme sensitivity to ultraviolet light in the fungal pathogen causing white-nose syndrome of bats.</title>
        <authorList>
            <person name="Palmer J.M."/>
            <person name="Drees K.P."/>
            <person name="Foster J.T."/>
            <person name="Lindner D.L."/>
        </authorList>
    </citation>
    <scope>NUCLEOTIDE SEQUENCE [LARGE SCALE GENOMIC DNA]</scope>
    <source>
        <strain evidence="3">UAMH 10579</strain>
    </source>
</reference>
<dbReference type="GeneID" id="28834234"/>
<feature type="compositionally biased region" description="Low complexity" evidence="1">
    <location>
        <begin position="55"/>
        <end position="77"/>
    </location>
</feature>
<feature type="compositionally biased region" description="Acidic residues" evidence="1">
    <location>
        <begin position="237"/>
        <end position="248"/>
    </location>
</feature>
<evidence type="ECO:0000313" key="2">
    <source>
        <dbReference type="EMBL" id="OBU00906.1"/>
    </source>
</evidence>
<dbReference type="AlphaFoldDB" id="A0A2P2SVP9"/>
<keyword evidence="3" id="KW-1185">Reference proteome</keyword>
<feature type="compositionally biased region" description="Low complexity" evidence="1">
    <location>
        <begin position="192"/>
        <end position="201"/>
    </location>
</feature>
<feature type="region of interest" description="Disordered" evidence="1">
    <location>
        <begin position="192"/>
        <end position="216"/>
    </location>
</feature>
<accession>A0A2P2SVP9</accession>
<gene>
    <name evidence="2" type="ORF">VE01_00848</name>
</gene>
<evidence type="ECO:0000256" key="1">
    <source>
        <dbReference type="SAM" id="MobiDB-lite"/>
    </source>
</evidence>
<evidence type="ECO:0000313" key="3">
    <source>
        <dbReference type="Proteomes" id="UP000091956"/>
    </source>
</evidence>
<feature type="compositionally biased region" description="Acidic residues" evidence="1">
    <location>
        <begin position="202"/>
        <end position="214"/>
    </location>
</feature>
<dbReference type="RefSeq" id="XP_018134638.1">
    <property type="nucleotide sequence ID" value="XM_018270376.1"/>
</dbReference>
<feature type="region of interest" description="Disordered" evidence="1">
    <location>
        <begin position="231"/>
        <end position="299"/>
    </location>
</feature>
<feature type="region of interest" description="Disordered" evidence="1">
    <location>
        <begin position="1"/>
        <end position="154"/>
    </location>
</feature>
<dbReference type="Proteomes" id="UP000091956">
    <property type="component" value="Unassembled WGS sequence"/>
</dbReference>
<dbReference type="OrthoDB" id="3440467at2759"/>
<reference evidence="2 3" key="1">
    <citation type="submission" date="2016-03" db="EMBL/GenBank/DDBJ databases">
        <title>Comparative genomics of Pseudogymnoascus destructans, the fungus causing white-nose syndrome of bats.</title>
        <authorList>
            <person name="Palmer J.M."/>
            <person name="Drees K.P."/>
            <person name="Foster J.T."/>
            <person name="Lindner D.L."/>
        </authorList>
    </citation>
    <scope>NUCLEOTIDE SEQUENCE [LARGE SCALE GENOMIC DNA]</scope>
    <source>
        <strain evidence="2 3">UAMH 10579</strain>
    </source>
</reference>